<dbReference type="KEGG" id="vg:29064964"/>
<dbReference type="GeneID" id="29064964"/>
<sequence length="252" mass="28151">MKEQLYRLARHIAAAKGGLPAEWQDWAEEIESDLRRLSSQSEPVASFEEAVELFKTMNIGFPVERTKADYVIGWCLANMFQPGQERRQVRADHAEWSQEAFGDVGPVGPLKHLSIEALEAAAAPGDLSEWADMQFLLWDAQRRAGITDEQITQAMIDKLAVNKARTWQEPKDGEPRLHIQPDNDNTAQQFEALATSNAHDCLWSYDSHQGTWHGKCGVYWVFMDDGPDENGMKFCPGCGKPVSTTSAGSGKQ</sequence>
<keyword evidence="3" id="KW-1185">Reference proteome</keyword>
<evidence type="ECO:0000313" key="3">
    <source>
        <dbReference type="Proteomes" id="UP000201689"/>
    </source>
</evidence>
<dbReference type="OrthoDB" id="21071at10239"/>
<dbReference type="EMBL" id="KX231828">
    <property type="protein sequence ID" value="ANN86165.1"/>
    <property type="molecule type" value="Genomic_DNA"/>
</dbReference>
<dbReference type="InterPro" id="IPR007538">
    <property type="entry name" value="dATP/dGTP_dipphydrolase_MazZ"/>
</dbReference>
<reference evidence="2 3" key="1">
    <citation type="submission" date="2016-05" db="EMBL/GenBank/DDBJ databases">
        <authorList>
            <person name="Lavstsen T."/>
            <person name="Jespersen J.S."/>
        </authorList>
    </citation>
    <scope>NUCLEOTIDE SEQUENCE [LARGE SCALE GENOMIC DNA]</scope>
</reference>
<dbReference type="RefSeq" id="YP_009284321.1">
    <property type="nucleotide sequence ID" value="NC_031048.1"/>
</dbReference>
<name>A0A193GZ33_9CAUD</name>
<reference evidence="2 3" key="2">
    <citation type="submission" date="2016-07" db="EMBL/GenBank/DDBJ databases">
        <title>Whole genome sequeicing and characterization of Enterobacter phage Arya isolated from the termite gut.</title>
        <authorList>
            <person name="Tikhe C."/>
            <person name="Husseneder C."/>
        </authorList>
    </citation>
    <scope>NUCLEOTIDE SEQUENCE [LARGE SCALE GENOMIC DNA]</scope>
</reference>
<dbReference type="Proteomes" id="UP000201689">
    <property type="component" value="Segment"/>
</dbReference>
<evidence type="ECO:0000313" key="2">
    <source>
        <dbReference type="EMBL" id="ANN86165.1"/>
    </source>
</evidence>
<dbReference type="Pfam" id="PF04447">
    <property type="entry name" value="dATP-dGTP_PPHyd"/>
    <property type="match status" value="1"/>
</dbReference>
<proteinExistence type="predicted"/>
<organism evidence="2 3">
    <name type="scientific">Enterobacter phage Arya</name>
    <dbReference type="NCBI Taxonomy" id="1864622"/>
    <lineage>
        <taxon>Viruses</taxon>
        <taxon>Duplodnaviria</taxon>
        <taxon>Heunggongvirae</taxon>
        <taxon>Uroviricota</taxon>
        <taxon>Caudoviricetes</taxon>
        <taxon>Iiscvirinae</taxon>
        <taxon>Aryavirus</taxon>
        <taxon>Aryavirus arya</taxon>
    </lineage>
</organism>
<accession>A0A193GZ33</accession>
<feature type="domain" description="dATP/dGTP diphosphohydrolase MazZ" evidence="1">
    <location>
        <begin position="90"/>
        <end position="183"/>
    </location>
</feature>
<evidence type="ECO:0000259" key="1">
    <source>
        <dbReference type="Pfam" id="PF04447"/>
    </source>
</evidence>
<protein>
    <recommendedName>
        <fullName evidence="1">dATP/dGTP diphosphohydrolase MazZ domain-containing protein</fullName>
    </recommendedName>
</protein>
<gene>
    <name evidence="2" type="ORF">BI096_gp40</name>
</gene>